<gene>
    <name evidence="1" type="ORF">F5876DRAFT_84892</name>
</gene>
<evidence type="ECO:0000313" key="1">
    <source>
        <dbReference type="EMBL" id="KAJ3803614.1"/>
    </source>
</evidence>
<comment type="caution">
    <text evidence="1">The sequence shown here is derived from an EMBL/GenBank/DDBJ whole genome shotgun (WGS) entry which is preliminary data.</text>
</comment>
<organism evidence="1 2">
    <name type="scientific">Lentinula aff. lateritia</name>
    <dbReference type="NCBI Taxonomy" id="2804960"/>
    <lineage>
        <taxon>Eukaryota</taxon>
        <taxon>Fungi</taxon>
        <taxon>Dikarya</taxon>
        <taxon>Basidiomycota</taxon>
        <taxon>Agaricomycotina</taxon>
        <taxon>Agaricomycetes</taxon>
        <taxon>Agaricomycetidae</taxon>
        <taxon>Agaricales</taxon>
        <taxon>Marasmiineae</taxon>
        <taxon>Omphalotaceae</taxon>
        <taxon>Lentinula</taxon>
    </lineage>
</organism>
<reference evidence="1" key="1">
    <citation type="submission" date="2022-09" db="EMBL/GenBank/DDBJ databases">
        <title>A Global Phylogenomic Analysis of the Shiitake Genus Lentinula.</title>
        <authorList>
            <consortium name="DOE Joint Genome Institute"/>
            <person name="Sierra-Patev S."/>
            <person name="Min B."/>
            <person name="Naranjo-Ortiz M."/>
            <person name="Looney B."/>
            <person name="Konkel Z."/>
            <person name="Slot J.C."/>
            <person name="Sakamoto Y."/>
            <person name="Steenwyk J.L."/>
            <person name="Rokas A."/>
            <person name="Carro J."/>
            <person name="Camarero S."/>
            <person name="Ferreira P."/>
            <person name="Molpeceres G."/>
            <person name="Ruiz-Duenas F.J."/>
            <person name="Serrano A."/>
            <person name="Henrissat B."/>
            <person name="Drula E."/>
            <person name="Hughes K.W."/>
            <person name="Mata J.L."/>
            <person name="Ishikawa N.K."/>
            <person name="Vargas-Isla R."/>
            <person name="Ushijima S."/>
            <person name="Smith C.A."/>
            <person name="Ahrendt S."/>
            <person name="Andreopoulos W."/>
            <person name="He G."/>
            <person name="Labutti K."/>
            <person name="Lipzen A."/>
            <person name="Ng V."/>
            <person name="Riley R."/>
            <person name="Sandor L."/>
            <person name="Barry K."/>
            <person name="Martinez A.T."/>
            <person name="Xiao Y."/>
            <person name="Gibbons J.G."/>
            <person name="Terashima K."/>
            <person name="Grigoriev I.V."/>
            <person name="Hibbett D.S."/>
        </authorList>
    </citation>
    <scope>NUCLEOTIDE SEQUENCE</scope>
    <source>
        <strain evidence="1">TMI1499</strain>
    </source>
</reference>
<name>A0ACC1TFZ9_9AGAR</name>
<dbReference type="Proteomes" id="UP001163835">
    <property type="component" value="Unassembled WGS sequence"/>
</dbReference>
<accession>A0ACC1TFZ9</accession>
<protein>
    <submittedName>
        <fullName evidence="1">Uncharacterized protein</fullName>
    </submittedName>
</protein>
<keyword evidence="2" id="KW-1185">Reference proteome</keyword>
<dbReference type="EMBL" id="MU797188">
    <property type="protein sequence ID" value="KAJ3803614.1"/>
    <property type="molecule type" value="Genomic_DNA"/>
</dbReference>
<sequence>MLLLLPFVLCLCRYTVASPLVKVSFRTSWPALPFLAEIIETVALEISKAFFPFLDHVTDPDVVIITPNEAPEAIYSSSLDVAKNMGLFSESGALAFIEISLALHAATPKIEAFYHHYMETVKQSVRRKECGSWVDWYGSVVGDVELLAQLVGLDMIDSMGNYSSNYTRPKILPFDHIYPPPDSQLETPPCTVILYASLASLNCC</sequence>
<proteinExistence type="predicted"/>
<evidence type="ECO:0000313" key="2">
    <source>
        <dbReference type="Proteomes" id="UP001163835"/>
    </source>
</evidence>